<keyword evidence="1" id="KW-1133">Transmembrane helix</keyword>
<reference evidence="2 3" key="1">
    <citation type="submission" date="2016-10" db="EMBL/GenBank/DDBJ databases">
        <authorList>
            <person name="de Groot N.N."/>
        </authorList>
    </citation>
    <scope>NUCLEOTIDE SEQUENCE [LARGE SCALE GENOMIC DNA]</scope>
    <source>
        <strain evidence="2 3">NP_1H</strain>
    </source>
</reference>
<evidence type="ECO:0008006" key="4">
    <source>
        <dbReference type="Google" id="ProtNLM"/>
    </source>
</evidence>
<organism evidence="2 3">
    <name type="scientific">Arthrobacter subterraneus</name>
    <dbReference type="NCBI Taxonomy" id="335973"/>
    <lineage>
        <taxon>Bacteria</taxon>
        <taxon>Bacillati</taxon>
        <taxon>Actinomycetota</taxon>
        <taxon>Actinomycetes</taxon>
        <taxon>Micrococcales</taxon>
        <taxon>Micrococcaceae</taxon>
        <taxon>Arthrobacter</taxon>
    </lineage>
</organism>
<feature type="transmembrane region" description="Helical" evidence="1">
    <location>
        <begin position="254"/>
        <end position="272"/>
    </location>
</feature>
<feature type="transmembrane region" description="Helical" evidence="1">
    <location>
        <begin position="20"/>
        <end position="38"/>
    </location>
</feature>
<dbReference type="EMBL" id="FNDT01000008">
    <property type="protein sequence ID" value="SDI25980.1"/>
    <property type="molecule type" value="Genomic_DNA"/>
</dbReference>
<proteinExistence type="predicted"/>
<dbReference type="RefSeq" id="WP_400586583.1">
    <property type="nucleotide sequence ID" value="NZ_JBIVSK010000013.1"/>
</dbReference>
<feature type="transmembrane region" description="Helical" evidence="1">
    <location>
        <begin position="163"/>
        <end position="187"/>
    </location>
</feature>
<feature type="transmembrane region" description="Helical" evidence="1">
    <location>
        <begin position="448"/>
        <end position="465"/>
    </location>
</feature>
<dbReference type="STRING" id="335973.SAMN04488693_10826"/>
<protein>
    <recommendedName>
        <fullName evidence="4">O-antigen polysaccharide polymerase Wzy</fullName>
    </recommendedName>
</protein>
<evidence type="ECO:0000313" key="2">
    <source>
        <dbReference type="EMBL" id="SDI25980.1"/>
    </source>
</evidence>
<keyword evidence="1" id="KW-0472">Membrane</keyword>
<feature type="transmembrane region" description="Helical" evidence="1">
    <location>
        <begin position="232"/>
        <end position="248"/>
    </location>
</feature>
<evidence type="ECO:0000313" key="3">
    <source>
        <dbReference type="Proteomes" id="UP000199258"/>
    </source>
</evidence>
<gene>
    <name evidence="2" type="ORF">SAMN04488693_10826</name>
</gene>
<sequence>MYLLWVGDDKKLSQPGAQPLIFLLYTAGVTALAIPAMASVADTALWDDDVIAMGNALIIIPSLMLIHSVSGRLHSLTWSIYWVWSLLFLGLAPAYQLGAGRFPWGARPSDDEVGTAQQIILAMHVVVVVAYAIRVWSRRQPTDGDKADATDRGLRESTRLRKLMLFLIFAHVAVAVMFTVLMGTAMFSGRFAFQAQLGARGGIPGFGTMYFFSNAGAMAIPAMAIVLKKKGLDLPGAAIFLSIVMSFVVTNPLIGSRFLTGSFLVAVVAAAFSANVRRFIPGGLVLAFVTIFPTLDILRGDGTGAARVELSGPAKSLLTFDFDAFEMLTRQVMMDGDIGAGLPGRVELLIAPFFRWIPVLSQMVQGDASGPVVARSTGMSYTNVSMPLWGEANLIGSWVGLVIAFTALGILLGSTHSLIHSRSIFGALIEFPVAALLFIILRGSLYEVLGYLLLVVGMAWFLARAERLDRAEPVEVEPKYHIVAPRTRRN</sequence>
<feature type="transmembrane region" description="Helical" evidence="1">
    <location>
        <begin position="76"/>
        <end position="95"/>
    </location>
</feature>
<feature type="transmembrane region" description="Helical" evidence="1">
    <location>
        <begin position="115"/>
        <end position="133"/>
    </location>
</feature>
<feature type="transmembrane region" description="Helical" evidence="1">
    <location>
        <begin position="395"/>
        <end position="412"/>
    </location>
</feature>
<feature type="transmembrane region" description="Helical" evidence="1">
    <location>
        <begin position="279"/>
        <end position="298"/>
    </location>
</feature>
<keyword evidence="1" id="KW-0812">Transmembrane</keyword>
<dbReference type="AlphaFoldDB" id="A0A1G8J5Q9"/>
<dbReference type="Proteomes" id="UP000199258">
    <property type="component" value="Unassembled WGS sequence"/>
</dbReference>
<accession>A0A1G8J5Q9</accession>
<feature type="transmembrane region" description="Helical" evidence="1">
    <location>
        <begin position="207"/>
        <end position="227"/>
    </location>
</feature>
<feature type="transmembrane region" description="Helical" evidence="1">
    <location>
        <begin position="424"/>
        <end position="442"/>
    </location>
</feature>
<name>A0A1G8J5Q9_9MICC</name>
<evidence type="ECO:0000256" key="1">
    <source>
        <dbReference type="SAM" id="Phobius"/>
    </source>
</evidence>
<keyword evidence="3" id="KW-1185">Reference proteome</keyword>
<feature type="transmembrane region" description="Helical" evidence="1">
    <location>
        <begin position="50"/>
        <end position="69"/>
    </location>
</feature>